<reference evidence="2 5" key="2">
    <citation type="submission" date="2017-09" db="EMBL/GenBank/DDBJ databases">
        <title>Extensive intraspecific genome diversity in a model arbuscular mycorrhizal fungus.</title>
        <authorList>
            <person name="Chen E.C."/>
            <person name="Morin E."/>
            <person name="Beaudet D."/>
            <person name="Noel J."/>
            <person name="Ndikumana S."/>
            <person name="Charron P."/>
            <person name="St-Onge C."/>
            <person name="Giorgi J."/>
            <person name="Grigoriev I.V."/>
            <person name="Roux C."/>
            <person name="Martin F.M."/>
            <person name="Corradi N."/>
        </authorList>
    </citation>
    <scope>NUCLEOTIDE SEQUENCE [LARGE SCALE GENOMIC DNA]</scope>
    <source>
        <strain evidence="2 5">A5</strain>
    </source>
</reference>
<accession>A0A2I1EMV3</accession>
<reference evidence="2 5" key="1">
    <citation type="submission" date="2016-04" db="EMBL/GenBank/DDBJ databases">
        <title>Genome analyses suggest a sexual origin of heterokaryosis in a supposedly ancient asexual fungus.</title>
        <authorList>
            <person name="Ropars J."/>
            <person name="Sedzielewska K."/>
            <person name="Noel J."/>
            <person name="Charron P."/>
            <person name="Farinelli L."/>
            <person name="Marton T."/>
            <person name="Kruger M."/>
            <person name="Pelin A."/>
            <person name="Brachmann A."/>
            <person name="Corradi N."/>
        </authorList>
    </citation>
    <scope>NUCLEOTIDE SEQUENCE [LARGE SCALE GENOMIC DNA]</scope>
    <source>
        <strain evidence="2 5">A5</strain>
    </source>
</reference>
<dbReference type="AlphaFoldDB" id="A0A2I1EMV3"/>
<comment type="caution">
    <text evidence="2">The sequence shown here is derived from an EMBL/GenBank/DDBJ whole genome shotgun (WGS) entry which is preliminary data.</text>
</comment>
<evidence type="ECO:0000313" key="5">
    <source>
        <dbReference type="Proteomes" id="UP000232722"/>
    </source>
</evidence>
<sequence>MVGLDINNICSPLIENKTTIGLSFDIHNPSTEDQMIIDLDFDICNPSVDDRMMLFIRLVVKTTEEEA</sequence>
<proteinExistence type="predicted"/>
<dbReference type="EMBL" id="LLXJ01000351">
    <property type="protein sequence ID" value="PKC10876.1"/>
    <property type="molecule type" value="Genomic_DNA"/>
</dbReference>
<reference evidence="1" key="5">
    <citation type="submission" date="2020-05" db="EMBL/GenBank/DDBJ databases">
        <authorList>
            <person name="Rincon C."/>
            <person name="Sanders R I."/>
            <person name="Robbins C."/>
            <person name="Chaturvedi A."/>
        </authorList>
    </citation>
    <scope>NUCLEOTIDE SEQUENCE</scope>
    <source>
        <strain evidence="1">CHB12</strain>
    </source>
</reference>
<dbReference type="VEuPathDB" id="FungiDB:FUN_003079"/>
<dbReference type="VEuPathDB" id="FungiDB:RhiirA1_459433"/>
<dbReference type="EMBL" id="CAGKOT010000015">
    <property type="protein sequence ID" value="CAB5360777.1"/>
    <property type="molecule type" value="Genomic_DNA"/>
</dbReference>
<gene>
    <name evidence="1" type="ORF">CHRIB12_LOCUS8406</name>
    <name evidence="3" type="ORF">RhiirA1_459433</name>
    <name evidence="2" type="ORF">RhiirA5_413823</name>
</gene>
<reference evidence="3 4" key="4">
    <citation type="submission" date="2017-10" db="EMBL/GenBank/DDBJ databases">
        <title>Genome analyses suggest a sexual origin of heterokaryosis in a supposedly ancient asexual fungus.</title>
        <authorList>
            <person name="Corradi N."/>
            <person name="Sedzielewska K."/>
            <person name="Noel J."/>
            <person name="Charron P."/>
            <person name="Farinelli L."/>
            <person name="Marton T."/>
            <person name="Kruger M."/>
            <person name="Pelin A."/>
            <person name="Brachmann A."/>
            <person name="Corradi N."/>
        </authorList>
    </citation>
    <scope>NUCLEOTIDE SEQUENCE [LARGE SCALE GENOMIC DNA]</scope>
    <source>
        <strain evidence="3 4">A1</strain>
    </source>
</reference>
<reference evidence="3 4" key="3">
    <citation type="submission" date="2017-10" db="EMBL/GenBank/DDBJ databases">
        <title>Extensive intraspecific genome diversity in a model arbuscular mycorrhizal fungus.</title>
        <authorList>
            <person name="Chen E.C.H."/>
            <person name="Morin E."/>
            <person name="Baudet D."/>
            <person name="Noel J."/>
            <person name="Ndikumana S."/>
            <person name="Charron P."/>
            <person name="St-Onge C."/>
            <person name="Giorgi J."/>
            <person name="Grigoriev I.V."/>
            <person name="Roux C."/>
            <person name="Martin F.M."/>
            <person name="Corradi N."/>
        </authorList>
    </citation>
    <scope>NUCLEOTIDE SEQUENCE [LARGE SCALE GENOMIC DNA]</scope>
    <source>
        <strain evidence="3 4">A1</strain>
    </source>
</reference>
<dbReference type="Proteomes" id="UP000232722">
    <property type="component" value="Unassembled WGS sequence"/>
</dbReference>
<dbReference type="Proteomes" id="UP000232688">
    <property type="component" value="Unassembled WGS sequence"/>
</dbReference>
<evidence type="ECO:0000313" key="3">
    <source>
        <dbReference type="EMBL" id="PKC66658.1"/>
    </source>
</evidence>
<dbReference type="Proteomes" id="UP000684084">
    <property type="component" value="Unassembled WGS sequence"/>
</dbReference>
<evidence type="ECO:0000313" key="4">
    <source>
        <dbReference type="Proteomes" id="UP000232688"/>
    </source>
</evidence>
<dbReference type="OrthoDB" id="2311226at2759"/>
<name>A0A2I1EMV3_9GLOM</name>
<evidence type="ECO:0000313" key="2">
    <source>
        <dbReference type="EMBL" id="PKC10876.1"/>
    </source>
</evidence>
<evidence type="ECO:0000313" key="1">
    <source>
        <dbReference type="EMBL" id="CAB5360777.1"/>
    </source>
</evidence>
<protein>
    <submittedName>
        <fullName evidence="2">Uncharacterized protein</fullName>
    </submittedName>
</protein>
<dbReference type="EMBL" id="LLXH01000447">
    <property type="protein sequence ID" value="PKC66658.1"/>
    <property type="molecule type" value="Genomic_DNA"/>
</dbReference>
<organism evidence="2 5">
    <name type="scientific">Rhizophagus irregularis</name>
    <dbReference type="NCBI Taxonomy" id="588596"/>
    <lineage>
        <taxon>Eukaryota</taxon>
        <taxon>Fungi</taxon>
        <taxon>Fungi incertae sedis</taxon>
        <taxon>Mucoromycota</taxon>
        <taxon>Glomeromycotina</taxon>
        <taxon>Glomeromycetes</taxon>
        <taxon>Glomerales</taxon>
        <taxon>Glomeraceae</taxon>
        <taxon>Rhizophagus</taxon>
    </lineage>
</organism>